<evidence type="ECO:0000259" key="1">
    <source>
        <dbReference type="Pfam" id="PF03372"/>
    </source>
</evidence>
<dbReference type="InterPro" id="IPR051916">
    <property type="entry name" value="GPI-anchor_lipid_remodeler"/>
</dbReference>
<name>A0A1F6EWQ3_9BACT</name>
<dbReference type="InterPro" id="IPR036691">
    <property type="entry name" value="Endo/exonu/phosph_ase_sf"/>
</dbReference>
<dbReference type="Proteomes" id="UP000178811">
    <property type="component" value="Unassembled WGS sequence"/>
</dbReference>
<dbReference type="GO" id="GO:0016020">
    <property type="term" value="C:membrane"/>
    <property type="evidence" value="ECO:0007669"/>
    <property type="project" value="GOC"/>
</dbReference>
<gene>
    <name evidence="2" type="ORF">A3A36_02695</name>
</gene>
<dbReference type="SUPFAM" id="SSF56219">
    <property type="entry name" value="DNase I-like"/>
    <property type="match status" value="1"/>
</dbReference>
<proteinExistence type="predicted"/>
<dbReference type="Pfam" id="PF03372">
    <property type="entry name" value="Exo_endo_phos"/>
    <property type="match status" value="1"/>
</dbReference>
<reference evidence="2 3" key="1">
    <citation type="journal article" date="2016" name="Nat. Commun.">
        <title>Thousands of microbial genomes shed light on interconnected biogeochemical processes in an aquifer system.</title>
        <authorList>
            <person name="Anantharaman K."/>
            <person name="Brown C.T."/>
            <person name="Hug L.A."/>
            <person name="Sharon I."/>
            <person name="Castelle C.J."/>
            <person name="Probst A.J."/>
            <person name="Thomas B.C."/>
            <person name="Singh A."/>
            <person name="Wilkins M.J."/>
            <person name="Karaoz U."/>
            <person name="Brodie E.L."/>
            <person name="Williams K.H."/>
            <person name="Hubbard S.S."/>
            <person name="Banfield J.F."/>
        </authorList>
    </citation>
    <scope>NUCLEOTIDE SEQUENCE [LARGE SCALE GENOMIC DNA]</scope>
</reference>
<evidence type="ECO:0000313" key="3">
    <source>
        <dbReference type="Proteomes" id="UP000178811"/>
    </source>
</evidence>
<sequence>MRIISLNTWGGRAGKEKLLEFFKEQADTTDIFCLQEIWSAPYMYLEGYEAGGLKIDHSQIMVYGLQEISATLSNFEAFFRPHHLDNYGLLMLVSKKISVIEEGDVFVYKYREYKPQGDVGNNARNIQYVTVETKSGPTTVINFHGLWTGTGAGVGKKDSPERLQQSDRILEFTNKLQNPFVLCGDFNLLPDTESLKKFEKAGMRNLIKEFGVTSTRTSFYTKPVKFADYVFVSKDINLKNLKILPHEVSDHTPLLIEV</sequence>
<dbReference type="EMBL" id="MFLW01000025">
    <property type="protein sequence ID" value="OGG78055.1"/>
    <property type="molecule type" value="Genomic_DNA"/>
</dbReference>
<dbReference type="GO" id="GO:0003824">
    <property type="term" value="F:catalytic activity"/>
    <property type="evidence" value="ECO:0007669"/>
    <property type="project" value="InterPro"/>
</dbReference>
<dbReference type="PANTHER" id="PTHR14859">
    <property type="entry name" value="CALCOFLUOR WHITE HYPERSENSITIVE PROTEIN PRECURSOR"/>
    <property type="match status" value="1"/>
</dbReference>
<evidence type="ECO:0000313" key="2">
    <source>
        <dbReference type="EMBL" id="OGG78055.1"/>
    </source>
</evidence>
<dbReference type="AlphaFoldDB" id="A0A1F6EWQ3"/>
<accession>A0A1F6EWQ3</accession>
<comment type="caution">
    <text evidence="2">The sequence shown here is derived from an EMBL/GenBank/DDBJ whole genome shotgun (WGS) entry which is preliminary data.</text>
</comment>
<protein>
    <recommendedName>
        <fullName evidence="1">Endonuclease/exonuclease/phosphatase domain-containing protein</fullName>
    </recommendedName>
</protein>
<organism evidence="2 3">
    <name type="scientific">Candidatus Kaiserbacteria bacterium RIFCSPLOWO2_01_FULL_52_12b</name>
    <dbReference type="NCBI Taxonomy" id="1798509"/>
    <lineage>
        <taxon>Bacteria</taxon>
        <taxon>Candidatus Kaiseribacteriota</taxon>
    </lineage>
</organism>
<feature type="domain" description="Endonuclease/exonuclease/phosphatase" evidence="1">
    <location>
        <begin position="4"/>
        <end position="251"/>
    </location>
</feature>
<dbReference type="InterPro" id="IPR005135">
    <property type="entry name" value="Endo/exonuclease/phosphatase"/>
</dbReference>
<dbReference type="PANTHER" id="PTHR14859:SF1">
    <property type="entry name" value="PGAP2-INTERACTING PROTEIN"/>
    <property type="match status" value="1"/>
</dbReference>
<dbReference type="GO" id="GO:0006506">
    <property type="term" value="P:GPI anchor biosynthetic process"/>
    <property type="evidence" value="ECO:0007669"/>
    <property type="project" value="TreeGrafter"/>
</dbReference>
<dbReference type="Gene3D" id="3.60.10.10">
    <property type="entry name" value="Endonuclease/exonuclease/phosphatase"/>
    <property type="match status" value="1"/>
</dbReference>